<dbReference type="AlphaFoldDB" id="A0A0G2I0D8"/>
<accession>A0A0G2I0D8</accession>
<dbReference type="OrthoDB" id="4209856at2759"/>
<name>A0A0G2I0D8_9EURO</name>
<evidence type="ECO:0000313" key="2">
    <source>
        <dbReference type="Proteomes" id="UP000034164"/>
    </source>
</evidence>
<organism evidence="1 2">
    <name type="scientific">[Emmonsia] crescens</name>
    <dbReference type="NCBI Taxonomy" id="73230"/>
    <lineage>
        <taxon>Eukaryota</taxon>
        <taxon>Fungi</taxon>
        <taxon>Dikarya</taxon>
        <taxon>Ascomycota</taxon>
        <taxon>Pezizomycotina</taxon>
        <taxon>Eurotiomycetes</taxon>
        <taxon>Eurotiomycetidae</taxon>
        <taxon>Onygenales</taxon>
        <taxon>Ajellomycetaceae</taxon>
        <taxon>Emergomyces</taxon>
    </lineage>
</organism>
<evidence type="ECO:0000313" key="1">
    <source>
        <dbReference type="EMBL" id="KKZ64052.1"/>
    </source>
</evidence>
<gene>
    <name evidence="1" type="ORF">EMCG_01636</name>
</gene>
<sequence length="197" mass="23010">MNNHRSHIMEEFLQYALSFKSSQLHGLKKYEKRQFLQDLPDIRKQAFKRDTIAAGWAKRGIYTWDPYHVLDALEQRIPSPPLLKIYGEDEEGSDHLFSSKTIQKLQHQINIVEKAIQNIKNTLDSESSLMRHLKKFKASLSHAELNKQQTVKLKNYLIANRHHRAKTSHQQVQLESVLTVKDANRQITRCGKNEAEK</sequence>
<dbReference type="Proteomes" id="UP000034164">
    <property type="component" value="Unassembled WGS sequence"/>
</dbReference>
<reference evidence="2" key="1">
    <citation type="journal article" date="2015" name="PLoS Genet.">
        <title>The dynamic genome and transcriptome of the human fungal pathogen Blastomyces and close relative Emmonsia.</title>
        <authorList>
            <person name="Munoz J.F."/>
            <person name="Gauthier G.M."/>
            <person name="Desjardins C.A."/>
            <person name="Gallo J.E."/>
            <person name="Holder J."/>
            <person name="Sullivan T.D."/>
            <person name="Marty A.J."/>
            <person name="Carmen J.C."/>
            <person name="Chen Z."/>
            <person name="Ding L."/>
            <person name="Gujja S."/>
            <person name="Magrini V."/>
            <person name="Misas E."/>
            <person name="Mitreva M."/>
            <person name="Priest M."/>
            <person name="Saif S."/>
            <person name="Whiston E.A."/>
            <person name="Young S."/>
            <person name="Zeng Q."/>
            <person name="Goldman W.E."/>
            <person name="Mardis E.R."/>
            <person name="Taylor J.W."/>
            <person name="McEwen J.G."/>
            <person name="Clay O.K."/>
            <person name="Klein B.S."/>
            <person name="Cuomo C.A."/>
        </authorList>
    </citation>
    <scope>NUCLEOTIDE SEQUENCE [LARGE SCALE GENOMIC DNA]</scope>
    <source>
        <strain evidence="2">UAMH 3008</strain>
    </source>
</reference>
<dbReference type="EMBL" id="LCZI01000876">
    <property type="protein sequence ID" value="KKZ64052.1"/>
    <property type="molecule type" value="Genomic_DNA"/>
</dbReference>
<protein>
    <submittedName>
        <fullName evidence="1">Uncharacterized protein</fullName>
    </submittedName>
</protein>
<comment type="caution">
    <text evidence="1">The sequence shown here is derived from an EMBL/GenBank/DDBJ whole genome shotgun (WGS) entry which is preliminary data.</text>
</comment>
<proteinExistence type="predicted"/>
<dbReference type="VEuPathDB" id="FungiDB:EMCG_01636"/>